<name>A0A9E2BK52_PSYF1</name>
<comment type="subunit">
    <text evidence="4">Part of the 50S ribosomal subunit. Contacts protein L32.</text>
</comment>
<dbReference type="AlphaFoldDB" id="A0A9E2BK52"/>
<dbReference type="InterPro" id="IPR000456">
    <property type="entry name" value="Ribosomal_bL17"/>
</dbReference>
<gene>
    <name evidence="7" type="primary">rplQ_2</name>
    <name evidence="4" type="synonym">rplQ</name>
    <name evidence="7" type="ORF">DDT42_01884</name>
</gene>
<evidence type="ECO:0000256" key="3">
    <source>
        <dbReference type="ARBA" id="ARBA00023274"/>
    </source>
</evidence>
<evidence type="ECO:0000256" key="5">
    <source>
        <dbReference type="RuleBase" id="RU000660"/>
    </source>
</evidence>
<dbReference type="GO" id="GO:0003735">
    <property type="term" value="F:structural constituent of ribosome"/>
    <property type="evidence" value="ECO:0007669"/>
    <property type="project" value="InterPro"/>
</dbReference>
<comment type="caution">
    <text evidence="7">The sequence shown here is derived from an EMBL/GenBank/DDBJ whole genome shotgun (WGS) entry which is preliminary data.</text>
</comment>
<feature type="compositionally biased region" description="Low complexity" evidence="6">
    <location>
        <begin position="206"/>
        <end position="218"/>
    </location>
</feature>
<comment type="similarity">
    <text evidence="1 4 5">Belongs to the bacterial ribosomal protein bL17 family.</text>
</comment>
<dbReference type="Proteomes" id="UP000811545">
    <property type="component" value="Unassembled WGS sequence"/>
</dbReference>
<dbReference type="PROSITE" id="PS01167">
    <property type="entry name" value="RIBOSOMAL_L17"/>
    <property type="match status" value="1"/>
</dbReference>
<protein>
    <recommendedName>
        <fullName evidence="4">Large ribosomal subunit protein bL17</fullName>
    </recommendedName>
</protein>
<reference evidence="7 8" key="1">
    <citation type="journal article" date="2021" name="bioRxiv">
        <title>Unique metabolic strategies in Hadean analogues reveal hints for primordial physiology.</title>
        <authorList>
            <person name="Nobu M.K."/>
            <person name="Nakai R."/>
            <person name="Tamazawa S."/>
            <person name="Mori H."/>
            <person name="Toyoda A."/>
            <person name="Ijiri A."/>
            <person name="Suzuki S."/>
            <person name="Kurokawa K."/>
            <person name="Kamagata Y."/>
            <person name="Tamaki H."/>
        </authorList>
    </citation>
    <scope>NUCLEOTIDE SEQUENCE [LARGE SCALE GENOMIC DNA]</scope>
    <source>
        <strain evidence="7">BS525</strain>
    </source>
</reference>
<dbReference type="PANTHER" id="PTHR14413">
    <property type="entry name" value="RIBOSOMAL PROTEIN L17"/>
    <property type="match status" value="1"/>
</dbReference>
<sequence length="271" mass="29604">MRHGKKINHLGRTYTHRKALLSNLAIALILNKRIETTVAKARELRKFIEPLITRSKPHNDNTHNRRMVFSYLQNKEAVKELFGVVGEKISERPGGYTRIIKLGARFGDNAEMCIIELVDFNEIYGVKVDASKAKTRRSRRGGKSTTTASASNEVIEDATLIATTAIASEAVASEEVETNNEAIEDTATSTVENDSETKVTEESATEAESPAEAPVAEATQETSTDEDTQVVEETASVETSTNEVATENETPSEQASSSETSSTEIPEEPKA</sequence>
<dbReference type="HAMAP" id="MF_01368">
    <property type="entry name" value="Ribosomal_bL17"/>
    <property type="match status" value="1"/>
</dbReference>
<evidence type="ECO:0000313" key="7">
    <source>
        <dbReference type="EMBL" id="MBT9146005.1"/>
    </source>
</evidence>
<feature type="compositionally biased region" description="Low complexity" evidence="6">
    <location>
        <begin position="249"/>
        <end position="264"/>
    </location>
</feature>
<dbReference type="Gene3D" id="3.90.1030.10">
    <property type="entry name" value="Ribosomal protein L17"/>
    <property type="match status" value="1"/>
</dbReference>
<organism evidence="7 8">
    <name type="scientific">Psychracetigena formicireducens</name>
    <dbReference type="NCBI Taxonomy" id="2986056"/>
    <lineage>
        <taxon>Bacteria</taxon>
        <taxon>Bacillati</taxon>
        <taxon>Candidatus Lithacetigenota</taxon>
        <taxon>Candidatus Psychracetigena</taxon>
    </lineage>
</organism>
<keyword evidence="2 4" id="KW-0689">Ribosomal protein</keyword>
<dbReference type="InterPro" id="IPR036373">
    <property type="entry name" value="Ribosomal_bL17_sf"/>
</dbReference>
<dbReference type="EMBL" id="QLTW01000264">
    <property type="protein sequence ID" value="MBT9146005.1"/>
    <property type="molecule type" value="Genomic_DNA"/>
</dbReference>
<feature type="compositionally biased region" description="Acidic residues" evidence="6">
    <location>
        <begin position="172"/>
        <end position="184"/>
    </location>
</feature>
<proteinExistence type="inferred from homology"/>
<feature type="region of interest" description="Disordered" evidence="6">
    <location>
        <begin position="172"/>
        <end position="271"/>
    </location>
</feature>
<dbReference type="GO" id="GO:0006412">
    <property type="term" value="P:translation"/>
    <property type="evidence" value="ECO:0007669"/>
    <property type="project" value="UniProtKB-UniRule"/>
</dbReference>
<keyword evidence="3 4" id="KW-0687">Ribonucleoprotein</keyword>
<evidence type="ECO:0000313" key="8">
    <source>
        <dbReference type="Proteomes" id="UP000811545"/>
    </source>
</evidence>
<evidence type="ECO:0000256" key="1">
    <source>
        <dbReference type="ARBA" id="ARBA00008777"/>
    </source>
</evidence>
<evidence type="ECO:0000256" key="4">
    <source>
        <dbReference type="HAMAP-Rule" id="MF_01368"/>
    </source>
</evidence>
<dbReference type="GO" id="GO:0022625">
    <property type="term" value="C:cytosolic large ribosomal subunit"/>
    <property type="evidence" value="ECO:0007669"/>
    <property type="project" value="TreeGrafter"/>
</dbReference>
<evidence type="ECO:0000256" key="6">
    <source>
        <dbReference type="SAM" id="MobiDB-lite"/>
    </source>
</evidence>
<dbReference type="NCBIfam" id="TIGR00059">
    <property type="entry name" value="L17"/>
    <property type="match status" value="1"/>
</dbReference>
<evidence type="ECO:0000256" key="2">
    <source>
        <dbReference type="ARBA" id="ARBA00022980"/>
    </source>
</evidence>
<dbReference type="PANTHER" id="PTHR14413:SF16">
    <property type="entry name" value="LARGE RIBOSOMAL SUBUNIT PROTEIN BL17M"/>
    <property type="match status" value="1"/>
</dbReference>
<accession>A0A9E2BK52</accession>
<dbReference type="SUPFAM" id="SSF64263">
    <property type="entry name" value="Prokaryotic ribosomal protein L17"/>
    <property type="match status" value="1"/>
</dbReference>
<dbReference type="InterPro" id="IPR047859">
    <property type="entry name" value="Ribosomal_bL17_CS"/>
</dbReference>
<dbReference type="Pfam" id="PF01196">
    <property type="entry name" value="Ribosomal_L17"/>
    <property type="match status" value="1"/>
</dbReference>
<feature type="compositionally biased region" description="Polar residues" evidence="6">
    <location>
        <begin position="236"/>
        <end position="248"/>
    </location>
</feature>